<dbReference type="AlphaFoldDB" id="A0A1F8AVK2"/>
<proteinExistence type="predicted"/>
<dbReference type="Proteomes" id="UP000178603">
    <property type="component" value="Unassembled WGS sequence"/>
</dbReference>
<dbReference type="EMBL" id="MGGW01000004">
    <property type="protein sequence ID" value="OGM55265.1"/>
    <property type="molecule type" value="Genomic_DNA"/>
</dbReference>
<evidence type="ECO:0000313" key="2">
    <source>
        <dbReference type="Proteomes" id="UP000178603"/>
    </source>
</evidence>
<name>A0A1F8AVK2_9BACT</name>
<reference evidence="1 2" key="1">
    <citation type="journal article" date="2016" name="Nat. Commun.">
        <title>Thousands of microbial genomes shed light on interconnected biogeochemical processes in an aquifer system.</title>
        <authorList>
            <person name="Anantharaman K."/>
            <person name="Brown C.T."/>
            <person name="Hug L.A."/>
            <person name="Sharon I."/>
            <person name="Castelle C.J."/>
            <person name="Probst A.J."/>
            <person name="Thomas B.C."/>
            <person name="Singh A."/>
            <person name="Wilkins M.J."/>
            <person name="Karaoz U."/>
            <person name="Brodie E.L."/>
            <person name="Williams K.H."/>
            <person name="Hubbard S.S."/>
            <person name="Banfield J.F."/>
        </authorList>
    </citation>
    <scope>NUCLEOTIDE SEQUENCE [LARGE SCALE GENOMIC DNA]</scope>
</reference>
<organism evidence="1 2">
    <name type="scientific">Candidatus Woesebacteria bacterium RIFCSPHIGHO2_12_FULL_41_24</name>
    <dbReference type="NCBI Taxonomy" id="1802510"/>
    <lineage>
        <taxon>Bacteria</taxon>
        <taxon>Candidatus Woeseibacteriota</taxon>
    </lineage>
</organism>
<gene>
    <name evidence="1" type="ORF">A3E44_03195</name>
</gene>
<evidence type="ECO:0000313" key="1">
    <source>
        <dbReference type="EMBL" id="OGM55265.1"/>
    </source>
</evidence>
<sequence length="735" mass="82420">MTSDSSDVEVGVQTAFATTRQTISSELLKTLSTSPFEPSHPYLREVEDLKNMWPDFPEEMIELYAKFPQAAKEVIGRPGWNNVVATRSGLYAQWLMKMAWQHPIKNEAKPRGRDHTAALGVWDRLSEEMFEAEADSGVIVSPGNEISAPIALFGKIVPENFRESCLDQMNEDNWPIEIIGDRVFFKDPLTFYLLLSDRFLTDEEDLGPHFLGLNQIGIGFHADIGTVIERLDKAESFEIEELSKNFMLLLIIGERIFLWPDKNGGFDDYLVGIARKMGGKEGVDLAYAVYRDISSIYSKLDISKSPRHVLGPILTKEKIAESLDKAKRAIQTEERIVMYPNREVVVKPEVIDQALTRARALGDPREFWQDVFIRSGVDFKMTQRFERGKYKADLEDFYESALAERKQIAVEILATADMVGFDPKKALALAAGAQLFWGEAVIPIDNAAGVHKRRKGLDTAVAREGVGPAIEKSMVALGGIFKDAFGEKAGGKVGLELAETLESTFGGSVRLRDLGWDSGYGEHRKNIGRLISAFSLFTRYMGEQSGFPEATKYLALAQRLGHTLGQINNAMEDVNPPGEKHEAGSDVGQVTIFWKTLTELPEDVVGTDEKDFVKRVFDAESDRKISGRPRTPEEESDFEKVLRLGGRYQGDVARALESKARMLYERSKRCIDKAVKLLPRVDQRVEKAREVFLFGADYQWDKFQSFIPRDEAEGAPIPIDTTMLSPKTPVPVEVN</sequence>
<accession>A0A1F8AVK2</accession>
<comment type="caution">
    <text evidence="1">The sequence shown here is derived from an EMBL/GenBank/DDBJ whole genome shotgun (WGS) entry which is preliminary data.</text>
</comment>
<protein>
    <submittedName>
        <fullName evidence="1">Uncharacterized protein</fullName>
    </submittedName>
</protein>